<reference evidence="2" key="1">
    <citation type="submission" date="2013-02" db="EMBL/GenBank/DDBJ databases">
        <authorList>
            <consortium name="The Broad Institute Genome Sequencing Platform"/>
            <person name="Cuomo C."/>
            <person name="Becnel J."/>
            <person name="Sanscrainte N."/>
            <person name="Walker B."/>
            <person name="Young S.K."/>
            <person name="Zeng Q."/>
            <person name="Gargeya S."/>
            <person name="Fitzgerald M."/>
            <person name="Haas B."/>
            <person name="Abouelleil A."/>
            <person name="Alvarado L."/>
            <person name="Arachchi H.M."/>
            <person name="Berlin A.M."/>
            <person name="Chapman S.B."/>
            <person name="Dewar J."/>
            <person name="Goldberg J."/>
            <person name="Griggs A."/>
            <person name="Gujja S."/>
            <person name="Hansen M."/>
            <person name="Howarth C."/>
            <person name="Imamovic A."/>
            <person name="Larimer J."/>
            <person name="McCowan C."/>
            <person name="Murphy C."/>
            <person name="Neiman D."/>
            <person name="Pearson M."/>
            <person name="Priest M."/>
            <person name="Roberts A."/>
            <person name="Saif S."/>
            <person name="Shea T."/>
            <person name="Sisk P."/>
            <person name="Sykes S."/>
            <person name="Wortman J."/>
            <person name="Nusbaum C."/>
            <person name="Birren B."/>
        </authorList>
    </citation>
    <scope>NUCLEOTIDE SEQUENCE [LARGE SCALE GENOMIC DNA]</scope>
    <source>
        <strain evidence="2">PRA339</strain>
    </source>
</reference>
<proteinExistence type="predicted"/>
<accession>A0A059F3I7</accession>
<protein>
    <submittedName>
        <fullName evidence="1">Uncharacterized protein</fullName>
    </submittedName>
</protein>
<name>A0A059F3I7_9MICR</name>
<keyword evidence="2" id="KW-1185">Reference proteome</keyword>
<dbReference type="HOGENOM" id="CLU_1682057_0_0_1"/>
<dbReference type="AlphaFoldDB" id="A0A059F3I7"/>
<gene>
    <name evidence="1" type="ORF">H312_00752</name>
</gene>
<dbReference type="Proteomes" id="UP000030655">
    <property type="component" value="Unassembled WGS sequence"/>
</dbReference>
<evidence type="ECO:0000313" key="2">
    <source>
        <dbReference type="Proteomes" id="UP000030655"/>
    </source>
</evidence>
<feature type="non-terminal residue" evidence="1">
    <location>
        <position position="1"/>
    </location>
</feature>
<organism evidence="1 2">
    <name type="scientific">Anncaliia algerae PRA339</name>
    <dbReference type="NCBI Taxonomy" id="1288291"/>
    <lineage>
        <taxon>Eukaryota</taxon>
        <taxon>Fungi</taxon>
        <taxon>Fungi incertae sedis</taxon>
        <taxon>Microsporidia</taxon>
        <taxon>Tubulinosematoidea</taxon>
        <taxon>Tubulinosematidae</taxon>
        <taxon>Anncaliia</taxon>
    </lineage>
</organism>
<dbReference type="EMBL" id="KK365136">
    <property type="protein sequence ID" value="KCZ81853.1"/>
    <property type="molecule type" value="Genomic_DNA"/>
</dbReference>
<reference evidence="1 2" key="2">
    <citation type="submission" date="2014-03" db="EMBL/GenBank/DDBJ databases">
        <title>The Genome Sequence of Anncaliia algerae insect isolate PRA339.</title>
        <authorList>
            <consortium name="The Broad Institute Genome Sequencing Platform"/>
            <consortium name="The Broad Institute Genome Sequencing Center for Infectious Disease"/>
            <person name="Cuomo C."/>
            <person name="Becnel J."/>
            <person name="Sanscrainte N."/>
            <person name="Walker B."/>
            <person name="Young S.K."/>
            <person name="Zeng Q."/>
            <person name="Gargeya S."/>
            <person name="Fitzgerald M."/>
            <person name="Haas B."/>
            <person name="Abouelleil A."/>
            <person name="Alvarado L."/>
            <person name="Arachchi H.M."/>
            <person name="Berlin A.M."/>
            <person name="Chapman S.B."/>
            <person name="Dewar J."/>
            <person name="Goldberg J."/>
            <person name="Griggs A."/>
            <person name="Gujja S."/>
            <person name="Hansen M."/>
            <person name="Howarth C."/>
            <person name="Imamovic A."/>
            <person name="Larimer J."/>
            <person name="McCowan C."/>
            <person name="Murphy C."/>
            <person name="Neiman D."/>
            <person name="Pearson M."/>
            <person name="Priest M."/>
            <person name="Roberts A."/>
            <person name="Saif S."/>
            <person name="Shea T."/>
            <person name="Sisk P."/>
            <person name="Sykes S."/>
            <person name="Wortman J."/>
            <person name="Nusbaum C."/>
            <person name="Birren B."/>
        </authorList>
    </citation>
    <scope>NUCLEOTIDE SEQUENCE [LARGE SCALE GENOMIC DNA]</scope>
    <source>
        <strain evidence="1 2">PRA339</strain>
    </source>
</reference>
<sequence>SYTFSNHHNIYSEVAPIEITYIVGTTAIKATKKIFPLQTTELSTNAIKWANDFKVTCSLANWTTLEALEVLKNLFATDILSSTIVNEDLDASLDHLRLFEIGSQSLNILLNNLKDIKQINFTFIQDYYNVIFEIIKKLAPPKKTQRQRQIIKYLNHF</sequence>
<evidence type="ECO:0000313" key="1">
    <source>
        <dbReference type="EMBL" id="KCZ81853.1"/>
    </source>
</evidence>
<dbReference type="VEuPathDB" id="MicrosporidiaDB:H312_00752"/>